<evidence type="ECO:0000313" key="6">
    <source>
        <dbReference type="EMBL" id="RKP13622.1"/>
    </source>
</evidence>
<dbReference type="InterPro" id="IPR037185">
    <property type="entry name" value="EmrE-like"/>
</dbReference>
<evidence type="ECO:0000256" key="2">
    <source>
        <dbReference type="ARBA" id="ARBA00022692"/>
    </source>
</evidence>
<reference evidence="7" key="1">
    <citation type="journal article" date="2018" name="Nat. Microbiol.">
        <title>Leveraging single-cell genomics to expand the fungal tree of life.</title>
        <authorList>
            <person name="Ahrendt S.R."/>
            <person name="Quandt C.A."/>
            <person name="Ciobanu D."/>
            <person name="Clum A."/>
            <person name="Salamov A."/>
            <person name="Andreopoulos B."/>
            <person name="Cheng J.F."/>
            <person name="Woyke T."/>
            <person name="Pelin A."/>
            <person name="Henrissat B."/>
            <person name="Reynolds N.K."/>
            <person name="Benny G.L."/>
            <person name="Smith M.E."/>
            <person name="James T.Y."/>
            <person name="Grigoriev I.V."/>
        </authorList>
    </citation>
    <scope>NUCLEOTIDE SEQUENCE [LARGE SCALE GENOMIC DNA]</scope>
</reference>
<keyword evidence="2 5" id="KW-0812">Transmembrane</keyword>
<name>A0A4P9Y4M7_9FUNG</name>
<accession>A0A4P9Y4M7</accession>
<dbReference type="PANTHER" id="PTHR10231">
    <property type="entry name" value="NUCLEOTIDE-SUGAR TRANSMEMBRANE TRANSPORTER"/>
    <property type="match status" value="1"/>
</dbReference>
<feature type="transmembrane region" description="Helical" evidence="5">
    <location>
        <begin position="45"/>
        <end position="66"/>
    </location>
</feature>
<keyword evidence="7" id="KW-1185">Reference proteome</keyword>
<dbReference type="InterPro" id="IPR007271">
    <property type="entry name" value="Nuc_sug_transpt"/>
</dbReference>
<dbReference type="Pfam" id="PF04142">
    <property type="entry name" value="Nuc_sug_transp"/>
    <property type="match status" value="1"/>
</dbReference>
<evidence type="ECO:0000256" key="5">
    <source>
        <dbReference type="SAM" id="Phobius"/>
    </source>
</evidence>
<keyword evidence="3 5" id="KW-1133">Transmembrane helix</keyword>
<dbReference type="AlphaFoldDB" id="A0A4P9Y4M7"/>
<protein>
    <submittedName>
        <fullName evidence="6">Nucleotide-sugar transporter</fullName>
    </submittedName>
</protein>
<dbReference type="GO" id="GO:0000139">
    <property type="term" value="C:Golgi membrane"/>
    <property type="evidence" value="ECO:0007669"/>
    <property type="project" value="InterPro"/>
</dbReference>
<dbReference type="GO" id="GO:0015165">
    <property type="term" value="F:pyrimidine nucleotide-sugar transmembrane transporter activity"/>
    <property type="evidence" value="ECO:0007669"/>
    <property type="project" value="InterPro"/>
</dbReference>
<feature type="transmembrane region" description="Helical" evidence="5">
    <location>
        <begin position="154"/>
        <end position="171"/>
    </location>
</feature>
<feature type="transmembrane region" description="Helical" evidence="5">
    <location>
        <begin position="241"/>
        <end position="258"/>
    </location>
</feature>
<keyword evidence="4 5" id="KW-0472">Membrane</keyword>
<gene>
    <name evidence="6" type="ORF">BJ684DRAFT_9807</name>
</gene>
<dbReference type="Gene3D" id="1.10.3730.20">
    <property type="match status" value="1"/>
</dbReference>
<dbReference type="OrthoDB" id="408493at2759"/>
<evidence type="ECO:0000256" key="3">
    <source>
        <dbReference type="ARBA" id="ARBA00022989"/>
    </source>
</evidence>
<proteinExistence type="predicted"/>
<dbReference type="SUPFAM" id="SSF103481">
    <property type="entry name" value="Multidrug resistance efflux transporter EmrE"/>
    <property type="match status" value="1"/>
</dbReference>
<evidence type="ECO:0000256" key="1">
    <source>
        <dbReference type="ARBA" id="ARBA00004141"/>
    </source>
</evidence>
<feature type="transmembrane region" description="Helical" evidence="5">
    <location>
        <begin position="191"/>
        <end position="211"/>
    </location>
</feature>
<organism evidence="6 7">
    <name type="scientific">Piptocephalis cylindrospora</name>
    <dbReference type="NCBI Taxonomy" id="1907219"/>
    <lineage>
        <taxon>Eukaryota</taxon>
        <taxon>Fungi</taxon>
        <taxon>Fungi incertae sedis</taxon>
        <taxon>Zoopagomycota</taxon>
        <taxon>Zoopagomycotina</taxon>
        <taxon>Zoopagomycetes</taxon>
        <taxon>Zoopagales</taxon>
        <taxon>Piptocephalidaceae</taxon>
        <taxon>Piptocephalis</taxon>
    </lineage>
</organism>
<comment type="subcellular location">
    <subcellularLocation>
        <location evidence="1">Membrane</location>
        <topology evidence="1">Multi-pass membrane protein</topology>
    </subcellularLocation>
</comment>
<feature type="transmembrane region" description="Helical" evidence="5">
    <location>
        <begin position="218"/>
        <end position="235"/>
    </location>
</feature>
<feature type="transmembrane region" description="Helical" evidence="5">
    <location>
        <begin position="75"/>
        <end position="93"/>
    </location>
</feature>
<dbReference type="EMBL" id="KZ987978">
    <property type="protein sequence ID" value="RKP13622.1"/>
    <property type="molecule type" value="Genomic_DNA"/>
</dbReference>
<dbReference type="PIRSF" id="PIRSF005799">
    <property type="entry name" value="UDP-gal_transpt"/>
    <property type="match status" value="1"/>
</dbReference>
<evidence type="ECO:0000313" key="7">
    <source>
        <dbReference type="Proteomes" id="UP000267251"/>
    </source>
</evidence>
<evidence type="ECO:0000256" key="4">
    <source>
        <dbReference type="ARBA" id="ARBA00023136"/>
    </source>
</evidence>
<sequence length="261" mass="28652">MQQGLAWIFSSVFQPKEIIRLSLPSACYALQNNLLYLALSNLEAATFQVVYQLKILATALFSILLLRRSLSLRQWLSLLLLMMGVTLVQWQTAVPHHASDSQEEPSTPEERPILGFVAVILACLSSGFAGCYFERILKSSSTYTPVPPSLWVRNGQLGISATLFSLLLMLVADGSTIWKQGLLQGFGPLPWVVVLNQALGGLLVAAVVKYADNILKGFATSLSILLSGLISYLFLDFHPTLPFLLGASLVLLSTFMYGRRT</sequence>
<keyword evidence="6" id="KW-0762">Sugar transport</keyword>
<dbReference type="NCBIfam" id="TIGR00803">
    <property type="entry name" value="nst"/>
    <property type="match status" value="1"/>
</dbReference>
<dbReference type="Proteomes" id="UP000267251">
    <property type="component" value="Unassembled WGS sequence"/>
</dbReference>
<keyword evidence="6" id="KW-0813">Transport</keyword>
<feature type="transmembrane region" description="Helical" evidence="5">
    <location>
        <begin position="113"/>
        <end position="133"/>
    </location>
</feature>